<evidence type="ECO:0000259" key="3">
    <source>
        <dbReference type="Pfam" id="PF07223"/>
    </source>
</evidence>
<dbReference type="AlphaFoldDB" id="A0A067KGT5"/>
<feature type="compositionally biased region" description="Polar residues" evidence="2">
    <location>
        <begin position="287"/>
        <end position="296"/>
    </location>
</feature>
<feature type="region of interest" description="Disordered" evidence="2">
    <location>
        <begin position="281"/>
        <end position="315"/>
    </location>
</feature>
<feature type="coiled-coil region" evidence="1">
    <location>
        <begin position="99"/>
        <end position="126"/>
    </location>
</feature>
<dbReference type="PANTHER" id="PTHR31805">
    <property type="entry name" value="RECEPTOR-LIKE KINASE, PUTATIVE (DUF1421)-RELATED"/>
    <property type="match status" value="1"/>
</dbReference>
<keyword evidence="1" id="KW-0175">Coiled coil</keyword>
<feature type="domain" description="DUF1421" evidence="3">
    <location>
        <begin position="474"/>
        <end position="517"/>
    </location>
</feature>
<protein>
    <recommendedName>
        <fullName evidence="3">DUF1421 domain-containing protein</fullName>
    </recommendedName>
</protein>
<feature type="compositionally biased region" description="Low complexity" evidence="2">
    <location>
        <begin position="297"/>
        <end position="311"/>
    </location>
</feature>
<evidence type="ECO:0000256" key="1">
    <source>
        <dbReference type="SAM" id="Coils"/>
    </source>
</evidence>
<dbReference type="OrthoDB" id="515416at2759"/>
<evidence type="ECO:0000313" key="4">
    <source>
        <dbReference type="EMBL" id="KDP31054.1"/>
    </source>
</evidence>
<dbReference type="Pfam" id="PF07223">
    <property type="entry name" value="DUF1421"/>
    <property type="match status" value="1"/>
</dbReference>
<sequence>MNSSKYMDKQITELSKYRRRFLGDDEEEEDDQDRGFDFHTIQSHTKSFEGTHFRGWSSKDHIDSTKFSGEKAGIFSDVELISSIDQKLKEHVDVLLHAVECLSARLSQMESRTRQAENTFDDLKESVEFSHGSTDRKLMELETILIEVQSGIKDLSDKQEISEAQLRLTKLCVLKDDREPEKLNNTVESSSGIEALSSVSQQSNQPHPVPVFRAQPVLAFSSNITNLPLQHHSPAPLGVTAPQVPAHSASYLPTVAATEPQLPSQLPQSIVPPVPHQGAYYPLPVSTPGTSHQQYVPSIQQPQPSTHSHQPYQPPYNLPLDSHLPQLPQVHPPFTRVNPQVYRLEEVPYAPSSQSIHAPSQPRDVPPLSSQLFNTVSADQPSNLRYSDFAGNSQVQRHPQGYTNIVDFYGYTAPTHNSKSIAKPLQPSPAPVANSGEISYSQLPTARVLQHAIPTASSVDSESSSGGSGNTIPVDDVVDKVVGMGFRRDLVRATVKKLTENGQSVDLNIVLDKLMHNG</sequence>
<name>A0A067KGT5_JATCU</name>
<reference evidence="4 5" key="1">
    <citation type="journal article" date="2014" name="PLoS ONE">
        <title>Global Analysis of Gene Expression Profiles in Physic Nut (Jatropha curcas L.) Seedlings Exposed to Salt Stress.</title>
        <authorList>
            <person name="Zhang L."/>
            <person name="Zhang C."/>
            <person name="Wu P."/>
            <person name="Chen Y."/>
            <person name="Li M."/>
            <person name="Jiang H."/>
            <person name="Wu G."/>
        </authorList>
    </citation>
    <scope>NUCLEOTIDE SEQUENCE [LARGE SCALE GENOMIC DNA]</scope>
    <source>
        <strain evidence="5">cv. GZQX0401</strain>
        <tissue evidence="4">Young leaves</tissue>
    </source>
</reference>
<dbReference type="Proteomes" id="UP000027138">
    <property type="component" value="Unassembled WGS sequence"/>
</dbReference>
<dbReference type="PANTHER" id="PTHR31805:SF15">
    <property type="entry name" value="DUF1421 DOMAIN-CONTAINING PROTEIN"/>
    <property type="match status" value="1"/>
</dbReference>
<dbReference type="EMBL" id="KK914632">
    <property type="protein sequence ID" value="KDP31054.1"/>
    <property type="molecule type" value="Genomic_DNA"/>
</dbReference>
<evidence type="ECO:0000256" key="2">
    <source>
        <dbReference type="SAM" id="MobiDB-lite"/>
    </source>
</evidence>
<evidence type="ECO:0000313" key="5">
    <source>
        <dbReference type="Proteomes" id="UP000027138"/>
    </source>
</evidence>
<organism evidence="4 5">
    <name type="scientific">Jatropha curcas</name>
    <name type="common">Barbados nut</name>
    <dbReference type="NCBI Taxonomy" id="180498"/>
    <lineage>
        <taxon>Eukaryota</taxon>
        <taxon>Viridiplantae</taxon>
        <taxon>Streptophyta</taxon>
        <taxon>Embryophyta</taxon>
        <taxon>Tracheophyta</taxon>
        <taxon>Spermatophyta</taxon>
        <taxon>Magnoliopsida</taxon>
        <taxon>eudicotyledons</taxon>
        <taxon>Gunneridae</taxon>
        <taxon>Pentapetalae</taxon>
        <taxon>rosids</taxon>
        <taxon>fabids</taxon>
        <taxon>Malpighiales</taxon>
        <taxon>Euphorbiaceae</taxon>
        <taxon>Crotonoideae</taxon>
        <taxon>Jatropheae</taxon>
        <taxon>Jatropha</taxon>
    </lineage>
</organism>
<dbReference type="KEGG" id="jcu:105640331"/>
<keyword evidence="5" id="KW-1185">Reference proteome</keyword>
<gene>
    <name evidence="4" type="ORF">JCGZ_11430</name>
</gene>
<accession>A0A067KGT5</accession>
<dbReference type="InterPro" id="IPR010820">
    <property type="entry name" value="DUF1421"/>
</dbReference>
<proteinExistence type="predicted"/>